<accession>A0AAN9V179</accession>
<dbReference type="SUPFAM" id="SSF53474">
    <property type="entry name" value="alpha/beta-Hydrolases"/>
    <property type="match status" value="2"/>
</dbReference>
<evidence type="ECO:0008006" key="7">
    <source>
        <dbReference type="Google" id="ProtNLM"/>
    </source>
</evidence>
<dbReference type="GO" id="GO:0005576">
    <property type="term" value="C:extracellular region"/>
    <property type="evidence" value="ECO:0007669"/>
    <property type="project" value="InterPro"/>
</dbReference>
<dbReference type="InterPro" id="IPR029058">
    <property type="entry name" value="AB_hydrolase_fold"/>
</dbReference>
<dbReference type="PANTHER" id="PTHR43037:SF5">
    <property type="entry name" value="FERULOYL ESTERASE"/>
    <property type="match status" value="1"/>
</dbReference>
<proteinExistence type="predicted"/>
<dbReference type="PANTHER" id="PTHR43037">
    <property type="entry name" value="UNNAMED PRODUCT-RELATED"/>
    <property type="match status" value="1"/>
</dbReference>
<keyword evidence="6" id="KW-1185">Reference proteome</keyword>
<reference evidence="5 6" key="1">
    <citation type="submission" date="2024-02" db="EMBL/GenBank/DDBJ databases">
        <title>De novo assembly and annotation of 12 fungi associated with fruit tree decline syndrome in Ontario, Canada.</title>
        <authorList>
            <person name="Sulman M."/>
            <person name="Ellouze W."/>
            <person name="Ilyukhin E."/>
        </authorList>
    </citation>
    <scope>NUCLEOTIDE SEQUENCE [LARGE SCALE GENOMIC DNA]</scope>
    <source>
        <strain evidence="5 6">M11/M66-122</strain>
    </source>
</reference>
<evidence type="ECO:0000256" key="3">
    <source>
        <dbReference type="ARBA" id="ARBA00022801"/>
    </source>
</evidence>
<keyword evidence="2 4" id="KW-0732">Signal</keyword>
<dbReference type="InterPro" id="IPR010126">
    <property type="entry name" value="Esterase_phb"/>
</dbReference>
<protein>
    <recommendedName>
        <fullName evidence="7">Carboxylic ester hydrolase</fullName>
    </recommendedName>
</protein>
<keyword evidence="3" id="KW-0378">Hydrolase</keyword>
<sequence>MLLRAHRALIGLGLLLSTGGTPLLASAASLQKVTADFGPNPRNVGFYIYVPDSILSQTAPARPPPPILVNPHWCHGDAQAAYAGSQWARLADAHGFIAIYPDSPNAADQCWDVSSADTLAHDGGGDSLGIASMARWALAEYGGDPARVFATGVSSGAMMVEVLLGAYPDLFAAGSAFAGVPFGCFADPAGGYAVWGGDCAEGRVTKTAAEWAALVDAAYPGYGDGWRPKVQIFHGTDDEVLDYVNYGEAIKQWTAVLGLGEEPVNTTLDTPVAGWTKSVYGESGWFEAYSAAGVTHNIQNQEAVVMDWFDLACTTDNCFKWGDVAI</sequence>
<evidence type="ECO:0000313" key="6">
    <source>
        <dbReference type="Proteomes" id="UP001320420"/>
    </source>
</evidence>
<feature type="chain" id="PRO_5042882355" description="Carboxylic ester hydrolase" evidence="4">
    <location>
        <begin position="21"/>
        <end position="326"/>
    </location>
</feature>
<name>A0AAN9V179_9PEZI</name>
<dbReference type="InterPro" id="IPR050955">
    <property type="entry name" value="Plant_Biomass_Hydrol_Est"/>
</dbReference>
<feature type="signal peptide" evidence="4">
    <location>
        <begin position="1"/>
        <end position="20"/>
    </location>
</feature>
<dbReference type="EMBL" id="JAKJXP020000003">
    <property type="protein sequence ID" value="KAK7757137.1"/>
    <property type="molecule type" value="Genomic_DNA"/>
</dbReference>
<dbReference type="Gene3D" id="3.40.50.1820">
    <property type="entry name" value="alpha/beta hydrolase"/>
    <property type="match status" value="1"/>
</dbReference>
<dbReference type="GO" id="GO:0052689">
    <property type="term" value="F:carboxylic ester hydrolase activity"/>
    <property type="evidence" value="ECO:0007669"/>
    <property type="project" value="UniProtKB-KW"/>
</dbReference>
<evidence type="ECO:0000256" key="4">
    <source>
        <dbReference type="SAM" id="SignalP"/>
    </source>
</evidence>
<dbReference type="AlphaFoldDB" id="A0AAN9V179"/>
<dbReference type="Proteomes" id="UP001320420">
    <property type="component" value="Unassembled WGS sequence"/>
</dbReference>
<evidence type="ECO:0000313" key="5">
    <source>
        <dbReference type="EMBL" id="KAK7757137.1"/>
    </source>
</evidence>
<dbReference type="Pfam" id="PF10503">
    <property type="entry name" value="Esterase_PHB"/>
    <property type="match status" value="1"/>
</dbReference>
<gene>
    <name evidence="5" type="ORF">SLS62_000684</name>
</gene>
<evidence type="ECO:0000256" key="1">
    <source>
        <dbReference type="ARBA" id="ARBA00022487"/>
    </source>
</evidence>
<evidence type="ECO:0000256" key="2">
    <source>
        <dbReference type="ARBA" id="ARBA00022729"/>
    </source>
</evidence>
<comment type="caution">
    <text evidence="5">The sequence shown here is derived from an EMBL/GenBank/DDBJ whole genome shotgun (WGS) entry which is preliminary data.</text>
</comment>
<organism evidence="5 6">
    <name type="scientific">Diatrype stigma</name>
    <dbReference type="NCBI Taxonomy" id="117547"/>
    <lineage>
        <taxon>Eukaryota</taxon>
        <taxon>Fungi</taxon>
        <taxon>Dikarya</taxon>
        <taxon>Ascomycota</taxon>
        <taxon>Pezizomycotina</taxon>
        <taxon>Sordariomycetes</taxon>
        <taxon>Xylariomycetidae</taxon>
        <taxon>Xylariales</taxon>
        <taxon>Diatrypaceae</taxon>
        <taxon>Diatrype</taxon>
    </lineage>
</organism>
<keyword evidence="1" id="KW-0719">Serine esterase</keyword>